<dbReference type="SUPFAM" id="SSF53300">
    <property type="entry name" value="vWA-like"/>
    <property type="match status" value="1"/>
</dbReference>
<evidence type="ECO:0000259" key="3">
    <source>
        <dbReference type="PROSITE" id="PS50234"/>
    </source>
</evidence>
<dbReference type="Pfam" id="PF13531">
    <property type="entry name" value="SBP_bac_11"/>
    <property type="match status" value="1"/>
</dbReference>
<evidence type="ECO:0000256" key="2">
    <source>
        <dbReference type="SAM" id="SignalP"/>
    </source>
</evidence>
<feature type="region of interest" description="Disordered" evidence="1">
    <location>
        <begin position="78"/>
        <end position="100"/>
    </location>
</feature>
<name>A0A7H8NEA4_9ACTN</name>
<dbReference type="AlphaFoldDB" id="A0A7H8NEA4"/>
<feature type="signal peptide" evidence="2">
    <location>
        <begin position="1"/>
        <end position="19"/>
    </location>
</feature>
<dbReference type="Pfam" id="PF00092">
    <property type="entry name" value="VWA"/>
    <property type="match status" value="1"/>
</dbReference>
<dbReference type="Proteomes" id="UP000509303">
    <property type="component" value="Chromosome"/>
</dbReference>
<dbReference type="SMART" id="SM00327">
    <property type="entry name" value="VWA"/>
    <property type="match status" value="1"/>
</dbReference>
<feature type="region of interest" description="Disordered" evidence="1">
    <location>
        <begin position="386"/>
        <end position="411"/>
    </location>
</feature>
<dbReference type="InterPro" id="IPR051266">
    <property type="entry name" value="CLCR"/>
</dbReference>
<proteinExistence type="predicted"/>
<keyword evidence="2" id="KW-0732">Signal</keyword>
<dbReference type="CDD" id="cd00198">
    <property type="entry name" value="vWFA"/>
    <property type="match status" value="1"/>
</dbReference>
<dbReference type="Gene3D" id="3.40.50.410">
    <property type="entry name" value="von Willebrand factor, type A domain"/>
    <property type="match status" value="1"/>
</dbReference>
<dbReference type="PANTHER" id="PTHR10579:SF43">
    <property type="entry name" value="ZINC FINGER (C3HC4-TYPE RING FINGER) FAMILY PROTEIN"/>
    <property type="match status" value="1"/>
</dbReference>
<evidence type="ECO:0000256" key="1">
    <source>
        <dbReference type="SAM" id="MobiDB-lite"/>
    </source>
</evidence>
<dbReference type="SUPFAM" id="SSF53850">
    <property type="entry name" value="Periplasmic binding protein-like II"/>
    <property type="match status" value="1"/>
</dbReference>
<protein>
    <submittedName>
        <fullName evidence="4">VWA domain-containing protein</fullName>
    </submittedName>
</protein>
<dbReference type="PANTHER" id="PTHR10579">
    <property type="entry name" value="CALCIUM-ACTIVATED CHLORIDE CHANNEL REGULATOR"/>
    <property type="match status" value="1"/>
</dbReference>
<dbReference type="PROSITE" id="PS50234">
    <property type="entry name" value="VWFA"/>
    <property type="match status" value="1"/>
</dbReference>
<feature type="compositionally biased region" description="Basic and acidic residues" evidence="1">
    <location>
        <begin position="83"/>
        <end position="94"/>
    </location>
</feature>
<evidence type="ECO:0000313" key="5">
    <source>
        <dbReference type="Proteomes" id="UP000509303"/>
    </source>
</evidence>
<dbReference type="EMBL" id="CP054929">
    <property type="protein sequence ID" value="QKW52038.1"/>
    <property type="molecule type" value="Genomic_DNA"/>
</dbReference>
<organism evidence="4 5">
    <name type="scientific">Streptomyces buecherae</name>
    <dbReference type="NCBI Taxonomy" id="2763006"/>
    <lineage>
        <taxon>Bacteria</taxon>
        <taxon>Bacillati</taxon>
        <taxon>Actinomycetota</taxon>
        <taxon>Actinomycetes</taxon>
        <taxon>Kitasatosporales</taxon>
        <taxon>Streptomycetaceae</taxon>
        <taxon>Streptomyces</taxon>
    </lineage>
</organism>
<dbReference type="InterPro" id="IPR002035">
    <property type="entry name" value="VWF_A"/>
</dbReference>
<feature type="chain" id="PRO_5028837921" evidence="2">
    <location>
        <begin position="20"/>
        <end position="620"/>
    </location>
</feature>
<reference evidence="4 5" key="1">
    <citation type="submission" date="2020-06" db="EMBL/GenBank/DDBJ databases">
        <title>Genome mining for natural products.</title>
        <authorList>
            <person name="Zhang B."/>
            <person name="Shi J."/>
            <person name="Ge H."/>
        </authorList>
    </citation>
    <scope>NUCLEOTIDE SEQUENCE [LARGE SCALE GENOMIC DNA]</scope>
    <source>
        <strain evidence="4 5">NA00687</strain>
    </source>
</reference>
<feature type="region of interest" description="Disordered" evidence="1">
    <location>
        <begin position="33"/>
        <end position="62"/>
    </location>
</feature>
<sequence>MRRTTRRLAAHRLAVHRLAARLLAVRPFGPAARGRAALPATEPAAATPRTGPQRRRSPRSLSTTTTAAVLALALAAGCSSSDGGKDDDSDDNGKRRAPGTLRVLASSELSDLSSVLKDAERATGVRIEPTWTGTLDGAQTVASGRADGTYDAVWLASNDYLRLLTGEQKKIRTETPIVSSPVALGVREAAVKRLGWEPGRVTWSDVHKAVTDGKLTYGMTDPVRSNSGYSALIALTSALSRAQSALTDADVRAASPKLREFFAGQKLTSGSSGWLAEAFARRAGQRPPVDALINYESVLLSLQRGKLLGHDGERGADSDAATTEPVAGIGDLTVIRPTDGVVTADYPLSLLASADQDARDSYAALTRHLRSPDAQRALTRETFRRPVNSSVPPTDGISREPRRELPFPGSRDVADRLLDSYENELRRPSRTVYVLDTSGSMTEERLGRLKAALRKLTGSDDSATGKRFRDREEVTLMPFSDQVKEVNTHTVPEREPARALDLIRADVDGLVAGGDTAIYSSLQEAYRHLGERASKAGDDRFTSIVLMTDGENTTGAKAGDFDAFYRGLSGDQRSIPVFPILFGDSDRTELEHIADLTGGQLFDAVEGSLDGAFEEIRGYQ</sequence>
<accession>A0A7H8NEA4</accession>
<dbReference type="RefSeq" id="WP_176163744.1">
    <property type="nucleotide sequence ID" value="NZ_CP054929.1"/>
</dbReference>
<feature type="domain" description="VWFA" evidence="3">
    <location>
        <begin position="430"/>
        <end position="620"/>
    </location>
</feature>
<keyword evidence="5" id="KW-1185">Reference proteome</keyword>
<gene>
    <name evidence="4" type="ORF">HUT08_23740</name>
</gene>
<dbReference type="InterPro" id="IPR036465">
    <property type="entry name" value="vWFA_dom_sf"/>
</dbReference>
<evidence type="ECO:0000313" key="4">
    <source>
        <dbReference type="EMBL" id="QKW52038.1"/>
    </source>
</evidence>
<feature type="compositionally biased region" description="Low complexity" evidence="1">
    <location>
        <begin position="33"/>
        <end position="50"/>
    </location>
</feature>